<dbReference type="RefSeq" id="WP_007124211.1">
    <property type="nucleotide sequence ID" value="NZ_AZDK01000001.1"/>
</dbReference>
<dbReference type="eggNOG" id="COG3344">
    <property type="taxonomic scope" value="Bacteria"/>
</dbReference>
<feature type="domain" description="Reverse transcriptase" evidence="1">
    <location>
        <begin position="93"/>
        <end position="378"/>
    </location>
</feature>
<evidence type="ECO:0000259" key="1">
    <source>
        <dbReference type="PROSITE" id="PS50878"/>
    </source>
</evidence>
<dbReference type="STRING" id="525309.HMPREF0494_0924"/>
<dbReference type="Pfam" id="PF00078">
    <property type="entry name" value="RVT_1"/>
    <property type="match status" value="1"/>
</dbReference>
<dbReference type="HOGENOM" id="CLU_453983_0_0_9"/>
<accession>C8P6I0</accession>
<dbReference type="PATRIC" id="fig|525309.8.peg.61"/>
<keyword evidence="5" id="KW-1185">Reference proteome</keyword>
<comment type="caution">
    <text evidence="2">The sequence shown here is derived from an EMBL/GenBank/DDBJ whole genome shotgun (WGS) entry which is preliminary data.</text>
</comment>
<sequence>MVQQEQFYKKIFSWKYLIINGYFDFQNKSVYGIEKASNFYGKDDVIDPESFNLNILNDETIYDLVKSEEYITYKSPYEDGKVITEIKGDNYRSDKKAVRTNASSTTPIVFTIPKSDNVRRKLKFPNLYSYLTVVSVLINNRESIISKLIGDINSTSRFFNVNPYTYRKTKLIKENLLNGYTKFYKADFSSFYHTIYTHSIAWIINSKNITKRYHHQTLLGNLLDKVIELEQNDETHGVPTGSLVTRIIMEYCMAYIDEELRRELGKMENHKISFHRYVDDFTFGYNYDEDLVTIRKALQIIADKYELNINVDKTSNISYVDTNQDSLLLNYFDRFEKEEALSINQLQTILIDYLKLANREEKQNIKGTGKLVFTGINFFINDLFRSKKEKMLKNTLHALTLRGEENEASILDILFEWVLLDSRRGIYLIRLIDRLVSIEKKVNTSVVKRYLFIKLNQKDFFNKVLQSIKFDIQNNYNQEAYIKLLLLKRVGIHLPNKYICLLLSEEKNSDYISIDDFTALLLLSNYLDHLTSNSQNIEMTLQALQNFLDVELGPGLFTNNHWLVRYYVLSLYKYNMDFQQSVDSFYEKHTNYNKVMNYSICNEMSNPEDISSGDKKGQIVDNFFYKLIKQEVKFNYSYMYRSNDI</sequence>
<dbReference type="AlphaFoldDB" id="C8P6I0"/>
<evidence type="ECO:0000313" key="4">
    <source>
        <dbReference type="Proteomes" id="UP000003675"/>
    </source>
</evidence>
<dbReference type="OrthoDB" id="9780724at2"/>
<evidence type="ECO:0000313" key="3">
    <source>
        <dbReference type="EMBL" id="KRK60864.1"/>
    </source>
</evidence>
<dbReference type="Proteomes" id="UP000003675">
    <property type="component" value="Unassembled WGS sequence"/>
</dbReference>
<gene>
    <name evidence="3" type="ORF">FC31_GL000055</name>
    <name evidence="2" type="ORF">HMPREF0494_0924</name>
</gene>
<dbReference type="EMBL" id="AZDK01000001">
    <property type="protein sequence ID" value="KRK60864.1"/>
    <property type="molecule type" value="Genomic_DNA"/>
</dbReference>
<organism evidence="2 4">
    <name type="scientific">Limosilactobacillus antri DSM 16041</name>
    <dbReference type="NCBI Taxonomy" id="525309"/>
    <lineage>
        <taxon>Bacteria</taxon>
        <taxon>Bacillati</taxon>
        <taxon>Bacillota</taxon>
        <taxon>Bacilli</taxon>
        <taxon>Lactobacillales</taxon>
        <taxon>Lactobacillaceae</taxon>
        <taxon>Limosilactobacillus</taxon>
    </lineage>
</organism>
<dbReference type="PROSITE" id="PS50878">
    <property type="entry name" value="RT_POL"/>
    <property type="match status" value="1"/>
</dbReference>
<protein>
    <recommendedName>
        <fullName evidence="1">Reverse transcriptase domain-containing protein</fullName>
    </recommendedName>
</protein>
<dbReference type="InterPro" id="IPR000477">
    <property type="entry name" value="RT_dom"/>
</dbReference>
<evidence type="ECO:0000313" key="2">
    <source>
        <dbReference type="EMBL" id="EEW53938.1"/>
    </source>
</evidence>
<reference evidence="3 5" key="2">
    <citation type="journal article" date="2015" name="Genome Announc.">
        <title>Expanding the biotechnology potential of lactobacilli through comparative genomics of 213 strains and associated genera.</title>
        <authorList>
            <person name="Sun Z."/>
            <person name="Harris H.M."/>
            <person name="McCann A."/>
            <person name="Guo C."/>
            <person name="Argimon S."/>
            <person name="Zhang W."/>
            <person name="Yang X."/>
            <person name="Jeffery I.B."/>
            <person name="Cooney J.C."/>
            <person name="Kagawa T.F."/>
            <person name="Liu W."/>
            <person name="Song Y."/>
            <person name="Salvetti E."/>
            <person name="Wrobel A."/>
            <person name="Rasinkangas P."/>
            <person name="Parkhill J."/>
            <person name="Rea M.C."/>
            <person name="O'Sullivan O."/>
            <person name="Ritari J."/>
            <person name="Douillard F.P."/>
            <person name="Paul Ross R."/>
            <person name="Yang R."/>
            <person name="Briner A.E."/>
            <person name="Felis G.E."/>
            <person name="de Vos W.M."/>
            <person name="Barrangou R."/>
            <person name="Klaenhammer T.R."/>
            <person name="Caufield P.W."/>
            <person name="Cui Y."/>
            <person name="Zhang H."/>
            <person name="O'Toole P.W."/>
        </authorList>
    </citation>
    <scope>NUCLEOTIDE SEQUENCE [LARGE SCALE GENOMIC DNA]</scope>
    <source>
        <strain evidence="3 5">DSM 16041</strain>
    </source>
</reference>
<dbReference type="CDD" id="cd01646">
    <property type="entry name" value="RT_Bac_retron_I"/>
    <property type="match status" value="1"/>
</dbReference>
<dbReference type="SUPFAM" id="SSF56672">
    <property type="entry name" value="DNA/RNA polymerases"/>
    <property type="match status" value="1"/>
</dbReference>
<proteinExistence type="predicted"/>
<reference evidence="2 4" key="1">
    <citation type="submission" date="2009-09" db="EMBL/GenBank/DDBJ databases">
        <authorList>
            <person name="Qin X."/>
            <person name="Bachman B."/>
            <person name="Battles P."/>
            <person name="Bell A."/>
            <person name="Bess C."/>
            <person name="Bickham C."/>
            <person name="Chaboub L."/>
            <person name="Chen D."/>
            <person name="Coyle M."/>
            <person name="Deiros D.R."/>
            <person name="Dinh H."/>
            <person name="Forbes L."/>
            <person name="Fowler G."/>
            <person name="Francisco L."/>
            <person name="Fu Q."/>
            <person name="Gubbala S."/>
            <person name="Hale W."/>
            <person name="Han Y."/>
            <person name="Hemphill L."/>
            <person name="Highlander S.K."/>
            <person name="Hirani K."/>
            <person name="Hogues M."/>
            <person name="Jackson L."/>
            <person name="Jakkamsetti A."/>
            <person name="Javaid M."/>
            <person name="Jiang H."/>
            <person name="Korchina V."/>
            <person name="Kovar C."/>
            <person name="Lara F."/>
            <person name="Lee S."/>
            <person name="Mata R."/>
            <person name="Mathew T."/>
            <person name="Moen C."/>
            <person name="Morales K."/>
            <person name="Munidasa M."/>
            <person name="Nazareth L."/>
            <person name="Ngo R."/>
            <person name="Nguyen L."/>
            <person name="Okwuonu G."/>
            <person name="Ongeri F."/>
            <person name="Patil S."/>
            <person name="Petrosino J."/>
            <person name="Pham C."/>
            <person name="Pham P."/>
            <person name="Pu L.-L."/>
            <person name="Puazo M."/>
            <person name="Raj R."/>
            <person name="Reid J."/>
            <person name="Rouhana J."/>
            <person name="Saada N."/>
            <person name="Shang Y."/>
            <person name="Simmons D."/>
            <person name="Thornton R."/>
            <person name="Warren J."/>
            <person name="Weissenberger G."/>
            <person name="Zhang J."/>
            <person name="Zhang L."/>
            <person name="Zhou C."/>
            <person name="Zhu D."/>
            <person name="Muzny D."/>
            <person name="Worley K."/>
            <person name="Gibbs R."/>
        </authorList>
    </citation>
    <scope>NUCLEOTIDE SEQUENCE [LARGE SCALE GENOMIC DNA]</scope>
    <source>
        <strain evidence="2 4">DSM 16041</strain>
    </source>
</reference>
<dbReference type="InterPro" id="IPR043502">
    <property type="entry name" value="DNA/RNA_pol_sf"/>
</dbReference>
<evidence type="ECO:0000313" key="5">
    <source>
        <dbReference type="Proteomes" id="UP000051883"/>
    </source>
</evidence>
<dbReference type="EMBL" id="ACLL01000022">
    <property type="protein sequence ID" value="EEW53938.1"/>
    <property type="molecule type" value="Genomic_DNA"/>
</dbReference>
<name>C8P6I0_9LACO</name>
<dbReference type="Proteomes" id="UP000051883">
    <property type="component" value="Unassembled WGS sequence"/>
</dbReference>